<gene>
    <name evidence="10" type="ORF">PGLA2088_LOCUS5331</name>
</gene>
<evidence type="ECO:0000259" key="8">
    <source>
        <dbReference type="PROSITE" id="PS50853"/>
    </source>
</evidence>
<dbReference type="SMART" id="SM00758">
    <property type="entry name" value="PA14"/>
    <property type="match status" value="1"/>
</dbReference>
<dbReference type="SUPFAM" id="SSF53223">
    <property type="entry name" value="Aminoacid dehydrogenase-like, N-terminal domain"/>
    <property type="match status" value="1"/>
</dbReference>
<organism evidence="10 11">
    <name type="scientific">Polarella glacialis</name>
    <name type="common">Dinoflagellate</name>
    <dbReference type="NCBI Taxonomy" id="89957"/>
    <lineage>
        <taxon>Eukaryota</taxon>
        <taxon>Sar</taxon>
        <taxon>Alveolata</taxon>
        <taxon>Dinophyceae</taxon>
        <taxon>Suessiales</taxon>
        <taxon>Suessiaceae</taxon>
        <taxon>Polarella</taxon>
    </lineage>
</organism>
<proteinExistence type="inferred from homology"/>
<sequence length="1045" mass="113670">VMAKMDLAAECEVLRNSANGRLPSIRAYRGACANLVMLAGLDVNREYQFVMRIIKFSRDPVTGRVYEFWGASSVPITYVTAGLPDWQEAIPETTSLGSIVMRLSWKEPSTGGSSILGYVVEQETSTDPSTEFYDGYKLIYDGSTEFTVMGIVLEDLQYGVTYFFNVYAINSIGRSKASNAAYTVAIPLETNYFYPLSTDPSVPQNELPSTVVADVRETVVVRARNPVTEGFEVTGGRYFLASVHDGCELDLTRALCEPVPEDHPRYQDHRQRSNAPADCCYLSVDHGDGTYSLNYTGNKTGLYSLMVYAVFPHGLWGQYWDNAWFEGMPVLSRMDTNISFDWGHNSITALAGDLITARWVGYVKAPSTDDYTFYLKADDSVRFWLQDELRIDHWDSDEPVRAMPSAELWTRMFLEEGKLYHIRARLLSAGERFYASKLAIAAMACCVEAILITMSNWISMGASRLTLALLVLKGHGLVFAANHATYVNSVAFSPPSLPVGMALTSMSFGIGRISGCGDCIFNPGLCQSDPGELLLEVLCPLSLVRPVCFGGIPDSVLYSVGFLSCSLGRLQGSRQALRPDEKRPDVVDSSVSQKLWLQALDTMGNTVNSSQSVVFNVTFRGPADDPNLATRVFPEFTSRASSECILAQEKQLCFIPSDAMDCTLHAVFVSPHCWGKGDRLSLTQHPIQTSLSAAQSACGKSVEGKGKAFSAGMPSLALTAALACRLKRGRRRLQVRLKRSSSLREEPTGLARLIDGKSIAAEVRQEVRRRADALRAIGVVPGLAVILVGSRADSAAYVRSKAQAAAEVGCSVVDRHFPEEVSEDELLQCIKELNMDVTVHGILVQLPLPAGMNEQRILDAIDVRKDVDGLSAQNLGRLSQPKGVPMAVPCTPAGIMELLKRSNVELAGKECVVLGRSAIVGMPMALLLVKSDATVRICHSRTADIASACLQADVVIAAVGKPGFVRGEWLKAGCIVIDVGINRVPDASRKRGYRLVGDVDFESAREKASLITPVPGGVGPMTVAMLLRNTVSLAEQSCGIVQLST</sequence>
<feature type="domain" description="Fibronectin type-III" evidence="8">
    <location>
        <begin position="87"/>
        <end position="189"/>
    </location>
</feature>
<dbReference type="GO" id="GO:0004477">
    <property type="term" value="F:methenyltetrahydrofolate cyclohydrolase activity"/>
    <property type="evidence" value="ECO:0007669"/>
    <property type="project" value="TreeGrafter"/>
</dbReference>
<dbReference type="PROSITE" id="PS00766">
    <property type="entry name" value="THF_DHG_CYH_1"/>
    <property type="match status" value="1"/>
</dbReference>
<evidence type="ECO:0000256" key="1">
    <source>
        <dbReference type="ARBA" id="ARBA00004777"/>
    </source>
</evidence>
<keyword evidence="3" id="KW-0554">One-carbon metabolism</keyword>
<dbReference type="AlphaFoldDB" id="A0A813I8T3"/>
<dbReference type="PROSITE" id="PS00767">
    <property type="entry name" value="THF_DHG_CYH_2"/>
    <property type="match status" value="1"/>
</dbReference>
<evidence type="ECO:0000256" key="7">
    <source>
        <dbReference type="ARBA" id="ARBA00023268"/>
    </source>
</evidence>
<comment type="pathway">
    <text evidence="1">One-carbon metabolism; tetrahydrofolate interconversion.</text>
</comment>
<dbReference type="SUPFAM" id="SSF49265">
    <property type="entry name" value="Fibronectin type III"/>
    <property type="match status" value="1"/>
</dbReference>
<dbReference type="Pfam" id="PF00041">
    <property type="entry name" value="fn3"/>
    <property type="match status" value="1"/>
</dbReference>
<dbReference type="Pfam" id="PF00763">
    <property type="entry name" value="THF_DHG_CYH"/>
    <property type="match status" value="1"/>
</dbReference>
<dbReference type="GO" id="GO:0035999">
    <property type="term" value="P:tetrahydrofolate interconversion"/>
    <property type="evidence" value="ECO:0007669"/>
    <property type="project" value="TreeGrafter"/>
</dbReference>
<dbReference type="InterPro" id="IPR020630">
    <property type="entry name" value="THF_DH/CycHdrlase_cat_dom"/>
</dbReference>
<evidence type="ECO:0000313" key="10">
    <source>
        <dbReference type="EMBL" id="CAE8647028.1"/>
    </source>
</evidence>
<dbReference type="InterPro" id="IPR037524">
    <property type="entry name" value="PA14/GLEYA"/>
</dbReference>
<keyword evidence="5" id="KW-0521">NADP</keyword>
<dbReference type="InterPro" id="IPR013783">
    <property type="entry name" value="Ig-like_fold"/>
</dbReference>
<dbReference type="SUPFAM" id="SSF56988">
    <property type="entry name" value="Anthrax protective antigen"/>
    <property type="match status" value="1"/>
</dbReference>
<evidence type="ECO:0000256" key="6">
    <source>
        <dbReference type="ARBA" id="ARBA00023002"/>
    </source>
</evidence>
<dbReference type="InterPro" id="IPR003961">
    <property type="entry name" value="FN3_dom"/>
</dbReference>
<evidence type="ECO:0000256" key="2">
    <source>
        <dbReference type="ARBA" id="ARBA00011738"/>
    </source>
</evidence>
<name>A0A813I8T3_POLGL</name>
<dbReference type="PANTHER" id="PTHR48099:SF5">
    <property type="entry name" value="C-1-TETRAHYDROFOLATE SYNTHASE, CYTOPLASMIC"/>
    <property type="match status" value="1"/>
</dbReference>
<dbReference type="Pfam" id="PF02882">
    <property type="entry name" value="THF_DHG_CYH_C"/>
    <property type="match status" value="1"/>
</dbReference>
<dbReference type="InterPro" id="IPR036116">
    <property type="entry name" value="FN3_sf"/>
</dbReference>
<dbReference type="InterPro" id="IPR046346">
    <property type="entry name" value="Aminoacid_DH-like_N_sf"/>
</dbReference>
<feature type="domain" description="PA14" evidence="9">
    <location>
        <begin position="310"/>
        <end position="456"/>
    </location>
</feature>
<dbReference type="FunFam" id="3.40.50.10860:FF:000005">
    <property type="entry name" value="C-1-tetrahydrofolate synthase, cytoplasmic, putative"/>
    <property type="match status" value="1"/>
</dbReference>
<dbReference type="SMART" id="SM00060">
    <property type="entry name" value="FN3"/>
    <property type="match status" value="1"/>
</dbReference>
<dbReference type="HAMAP" id="MF_01576">
    <property type="entry name" value="THF_DHG_CYH"/>
    <property type="match status" value="1"/>
</dbReference>
<dbReference type="PRINTS" id="PR00085">
    <property type="entry name" value="THFDHDRGNASE"/>
</dbReference>
<dbReference type="Gene3D" id="2.60.40.10">
    <property type="entry name" value="Immunoglobulins"/>
    <property type="match status" value="1"/>
</dbReference>
<evidence type="ECO:0000256" key="5">
    <source>
        <dbReference type="ARBA" id="ARBA00022857"/>
    </source>
</evidence>
<dbReference type="SUPFAM" id="SSF51735">
    <property type="entry name" value="NAD(P)-binding Rossmann-fold domains"/>
    <property type="match status" value="1"/>
</dbReference>
<dbReference type="InterPro" id="IPR036291">
    <property type="entry name" value="NAD(P)-bd_dom_sf"/>
</dbReference>
<dbReference type="Gene3D" id="3.90.182.10">
    <property type="entry name" value="Toxin - Anthrax Protective Antigen,domain 1"/>
    <property type="match status" value="1"/>
</dbReference>
<comment type="caution">
    <text evidence="10">The sequence shown here is derived from an EMBL/GenBank/DDBJ whole genome shotgun (WGS) entry which is preliminary data.</text>
</comment>
<evidence type="ECO:0008006" key="12">
    <source>
        <dbReference type="Google" id="ProtNLM"/>
    </source>
</evidence>
<protein>
    <recommendedName>
        <fullName evidence="12">Methenyltetrahydrofolate cyclohydrolase</fullName>
    </recommendedName>
</protein>
<dbReference type="GO" id="GO:0005829">
    <property type="term" value="C:cytosol"/>
    <property type="evidence" value="ECO:0007669"/>
    <property type="project" value="TreeGrafter"/>
</dbReference>
<dbReference type="InterPro" id="IPR011658">
    <property type="entry name" value="PA14_dom"/>
</dbReference>
<dbReference type="EMBL" id="CAJNNW010005046">
    <property type="protein sequence ID" value="CAE8647028.1"/>
    <property type="molecule type" value="Genomic_DNA"/>
</dbReference>
<evidence type="ECO:0000259" key="9">
    <source>
        <dbReference type="PROSITE" id="PS51820"/>
    </source>
</evidence>
<keyword evidence="4" id="KW-0378">Hydrolase</keyword>
<dbReference type="CDD" id="cd00063">
    <property type="entry name" value="FN3"/>
    <property type="match status" value="1"/>
</dbReference>
<dbReference type="InterPro" id="IPR020867">
    <property type="entry name" value="THF_DH/CycHdrlase_CS"/>
</dbReference>
<dbReference type="PROSITE" id="PS50853">
    <property type="entry name" value="FN3"/>
    <property type="match status" value="1"/>
</dbReference>
<keyword evidence="7" id="KW-0511">Multifunctional enzyme</keyword>
<evidence type="ECO:0000313" key="11">
    <source>
        <dbReference type="Proteomes" id="UP000626109"/>
    </source>
</evidence>
<evidence type="ECO:0000256" key="4">
    <source>
        <dbReference type="ARBA" id="ARBA00022801"/>
    </source>
</evidence>
<dbReference type="Proteomes" id="UP000626109">
    <property type="component" value="Unassembled WGS sequence"/>
</dbReference>
<dbReference type="InterPro" id="IPR020631">
    <property type="entry name" value="THF_DH/CycHdrlase_NAD-bd_dom"/>
</dbReference>
<reference evidence="10" key="1">
    <citation type="submission" date="2021-02" db="EMBL/GenBank/DDBJ databases">
        <authorList>
            <person name="Dougan E. K."/>
            <person name="Rhodes N."/>
            <person name="Thang M."/>
            <person name="Chan C."/>
        </authorList>
    </citation>
    <scope>NUCLEOTIDE SEQUENCE</scope>
</reference>
<accession>A0A813I8T3</accession>
<evidence type="ECO:0000256" key="3">
    <source>
        <dbReference type="ARBA" id="ARBA00022563"/>
    </source>
</evidence>
<keyword evidence="6" id="KW-0560">Oxidoreductase</keyword>
<dbReference type="FunFam" id="3.40.50.720:FF:000006">
    <property type="entry name" value="Bifunctional protein FolD"/>
    <property type="match status" value="1"/>
</dbReference>
<dbReference type="Gene3D" id="3.40.50.720">
    <property type="entry name" value="NAD(P)-binding Rossmann-like Domain"/>
    <property type="match status" value="1"/>
</dbReference>
<dbReference type="Gene3D" id="3.40.50.10860">
    <property type="entry name" value="Leucine Dehydrogenase, chain A, domain 1"/>
    <property type="match status" value="1"/>
</dbReference>
<dbReference type="PANTHER" id="PTHR48099">
    <property type="entry name" value="C-1-TETRAHYDROFOLATE SYNTHASE, CYTOPLASMIC-RELATED"/>
    <property type="match status" value="1"/>
</dbReference>
<feature type="non-terminal residue" evidence="10">
    <location>
        <position position="1"/>
    </location>
</feature>
<dbReference type="PROSITE" id="PS51820">
    <property type="entry name" value="PA14"/>
    <property type="match status" value="1"/>
</dbReference>
<dbReference type="Pfam" id="PF07691">
    <property type="entry name" value="PA14"/>
    <property type="match status" value="1"/>
</dbReference>
<comment type="subunit">
    <text evidence="2">Homodimer.</text>
</comment>
<dbReference type="CDD" id="cd01080">
    <property type="entry name" value="NAD_bind_m-THF_DH_Cyclohyd"/>
    <property type="match status" value="1"/>
</dbReference>
<dbReference type="GO" id="GO:0004488">
    <property type="term" value="F:methylenetetrahydrofolate dehydrogenase (NADP+) activity"/>
    <property type="evidence" value="ECO:0007669"/>
    <property type="project" value="InterPro"/>
</dbReference>
<dbReference type="InterPro" id="IPR000672">
    <property type="entry name" value="THF_DH/CycHdrlase"/>
</dbReference>